<evidence type="ECO:0000313" key="3">
    <source>
        <dbReference type="EMBL" id="KAL1608663.1"/>
    </source>
</evidence>
<feature type="region of interest" description="Disordered" evidence="1">
    <location>
        <begin position="250"/>
        <end position="301"/>
    </location>
</feature>
<name>A0ABR3RW50_9PLEO</name>
<keyword evidence="4" id="KW-1185">Reference proteome</keyword>
<evidence type="ECO:0000256" key="2">
    <source>
        <dbReference type="SAM" id="SignalP"/>
    </source>
</evidence>
<evidence type="ECO:0000256" key="1">
    <source>
        <dbReference type="SAM" id="MobiDB-lite"/>
    </source>
</evidence>
<feature type="compositionally biased region" description="Polar residues" evidence="1">
    <location>
        <begin position="275"/>
        <end position="287"/>
    </location>
</feature>
<protein>
    <submittedName>
        <fullName evidence="3">Uncharacterized protein</fullName>
    </submittedName>
</protein>
<sequence>MASIHCSSTTIMQSCIATLLFILATLSSARNLKHFGETWSFDDMRLVDGCLDTSWGLYSWFYRARVFFDDPSDLNFTYAIVTPYTEYYPGTLMNLLEAHNYKSKSPYGVHDNELCGWWSAGTARVDGRVHGSILWKYSDLRRKTDMPDFHNFTSWKASTGDHIPPHHTEARPSDATFTVIRDILWENVPNADIYYNWATLWSMMTGICGMIAFQLALKCYADYEAKRRDSESSDDDMELGEIRVRDLSGSSMQRMDGEDYTKTPGSTIEIVKPDNLSSTSLSATPTITDPPPIYSIDGAGR</sequence>
<feature type="chain" id="PRO_5045044950" evidence="2">
    <location>
        <begin position="30"/>
        <end position="301"/>
    </location>
</feature>
<comment type="caution">
    <text evidence="3">The sequence shown here is derived from an EMBL/GenBank/DDBJ whole genome shotgun (WGS) entry which is preliminary data.</text>
</comment>
<gene>
    <name evidence="3" type="ORF">SLS59_001853</name>
</gene>
<proteinExistence type="predicted"/>
<dbReference type="Proteomes" id="UP001521222">
    <property type="component" value="Unassembled WGS sequence"/>
</dbReference>
<accession>A0ABR3RW50</accession>
<reference evidence="3 4" key="1">
    <citation type="submission" date="2024-02" db="EMBL/GenBank/DDBJ databases">
        <title>De novo assembly and annotation of 12 fungi associated with fruit tree decline syndrome in Ontario, Canada.</title>
        <authorList>
            <person name="Sulman M."/>
            <person name="Ellouze W."/>
            <person name="Ilyukhin E."/>
        </authorList>
    </citation>
    <scope>NUCLEOTIDE SEQUENCE [LARGE SCALE GENOMIC DNA]</scope>
    <source>
        <strain evidence="3 4">M97-236</strain>
    </source>
</reference>
<organism evidence="3 4">
    <name type="scientific">Nothophoma quercina</name>
    <dbReference type="NCBI Taxonomy" id="749835"/>
    <lineage>
        <taxon>Eukaryota</taxon>
        <taxon>Fungi</taxon>
        <taxon>Dikarya</taxon>
        <taxon>Ascomycota</taxon>
        <taxon>Pezizomycotina</taxon>
        <taxon>Dothideomycetes</taxon>
        <taxon>Pleosporomycetidae</taxon>
        <taxon>Pleosporales</taxon>
        <taxon>Pleosporineae</taxon>
        <taxon>Didymellaceae</taxon>
        <taxon>Nothophoma</taxon>
    </lineage>
</organism>
<keyword evidence="2" id="KW-0732">Signal</keyword>
<dbReference type="EMBL" id="JAKIXB020000005">
    <property type="protein sequence ID" value="KAL1608663.1"/>
    <property type="molecule type" value="Genomic_DNA"/>
</dbReference>
<evidence type="ECO:0000313" key="4">
    <source>
        <dbReference type="Proteomes" id="UP001521222"/>
    </source>
</evidence>
<feature type="signal peptide" evidence="2">
    <location>
        <begin position="1"/>
        <end position="29"/>
    </location>
</feature>